<dbReference type="PROSITE" id="PS00134">
    <property type="entry name" value="TRYPSIN_HIS"/>
    <property type="match status" value="1"/>
</dbReference>
<keyword evidence="1" id="KW-0768">Sushi</keyword>
<evidence type="ECO:0000313" key="14">
    <source>
        <dbReference type="Proteomes" id="UP000504635"/>
    </source>
</evidence>
<dbReference type="Gene3D" id="3.30.1640.30">
    <property type="match status" value="1"/>
</dbReference>
<dbReference type="EC" id="3.4.21.-" evidence="10"/>
<comment type="similarity">
    <text evidence="8 11">Belongs to the peptidase S1 family. CLIP subfamily.</text>
</comment>
<dbReference type="InterPro" id="IPR022700">
    <property type="entry name" value="CLIP"/>
</dbReference>
<feature type="domain" description="Peptidase S1" evidence="12">
    <location>
        <begin position="123"/>
        <end position="380"/>
    </location>
</feature>
<dbReference type="CDD" id="cd00190">
    <property type="entry name" value="Tryp_SPc"/>
    <property type="match status" value="1"/>
</dbReference>
<evidence type="ECO:0000313" key="15">
    <source>
        <dbReference type="RefSeq" id="XP_030765182.1"/>
    </source>
</evidence>
<evidence type="ECO:0000256" key="1">
    <source>
        <dbReference type="ARBA" id="ARBA00022659"/>
    </source>
</evidence>
<dbReference type="PROSITE" id="PS00135">
    <property type="entry name" value="TRYPSIN_SER"/>
    <property type="match status" value="1"/>
</dbReference>
<dbReference type="InterPro" id="IPR051487">
    <property type="entry name" value="Ser/Thr_Proteases_Immune/Dev"/>
</dbReference>
<dbReference type="SMART" id="SM00020">
    <property type="entry name" value="Tryp_SPc"/>
    <property type="match status" value="1"/>
</dbReference>
<evidence type="ECO:0000256" key="2">
    <source>
        <dbReference type="ARBA" id="ARBA00022670"/>
    </source>
</evidence>
<keyword evidence="14" id="KW-1185">Reference proteome</keyword>
<gene>
    <name evidence="15" type="primary">LOC115889345</name>
</gene>
<dbReference type="Pfam" id="PF00089">
    <property type="entry name" value="Trypsin"/>
    <property type="match status" value="1"/>
</dbReference>
<evidence type="ECO:0000256" key="6">
    <source>
        <dbReference type="ARBA" id="ARBA00022825"/>
    </source>
</evidence>
<dbReference type="SUPFAM" id="SSF50494">
    <property type="entry name" value="Trypsin-like serine proteases"/>
    <property type="match status" value="1"/>
</dbReference>
<evidence type="ECO:0000256" key="8">
    <source>
        <dbReference type="ARBA" id="ARBA00024195"/>
    </source>
</evidence>
<organism evidence="14 15">
    <name type="scientific">Sitophilus oryzae</name>
    <name type="common">Rice weevil</name>
    <name type="synonym">Curculio oryzae</name>
    <dbReference type="NCBI Taxonomy" id="7048"/>
    <lineage>
        <taxon>Eukaryota</taxon>
        <taxon>Metazoa</taxon>
        <taxon>Ecdysozoa</taxon>
        <taxon>Arthropoda</taxon>
        <taxon>Hexapoda</taxon>
        <taxon>Insecta</taxon>
        <taxon>Pterygota</taxon>
        <taxon>Neoptera</taxon>
        <taxon>Endopterygota</taxon>
        <taxon>Coleoptera</taxon>
        <taxon>Polyphaga</taxon>
        <taxon>Cucujiformia</taxon>
        <taxon>Curculionidae</taxon>
        <taxon>Dryophthorinae</taxon>
        <taxon>Sitophilus</taxon>
    </lineage>
</organism>
<dbReference type="Gene3D" id="2.40.10.10">
    <property type="entry name" value="Trypsin-like serine proteases"/>
    <property type="match status" value="2"/>
</dbReference>
<reference evidence="15" key="1">
    <citation type="submission" date="2025-08" db="UniProtKB">
        <authorList>
            <consortium name="RefSeq"/>
        </authorList>
    </citation>
    <scope>IDENTIFICATION</scope>
    <source>
        <tissue evidence="15">Gonads</tissue>
    </source>
</reference>
<dbReference type="RefSeq" id="XP_030765182.1">
    <property type="nucleotide sequence ID" value="XM_030909322.1"/>
</dbReference>
<dbReference type="PROSITE" id="PS50240">
    <property type="entry name" value="TRYPSIN_DOM"/>
    <property type="match status" value="1"/>
</dbReference>
<feature type="signal peptide" evidence="11">
    <location>
        <begin position="1"/>
        <end position="22"/>
    </location>
</feature>
<evidence type="ECO:0000256" key="7">
    <source>
        <dbReference type="ARBA" id="ARBA00023157"/>
    </source>
</evidence>
<evidence type="ECO:0000259" key="13">
    <source>
        <dbReference type="PROSITE" id="PS51888"/>
    </source>
</evidence>
<evidence type="ECO:0000256" key="5">
    <source>
        <dbReference type="ARBA" id="ARBA00022820"/>
    </source>
</evidence>
<dbReference type="Pfam" id="PF12032">
    <property type="entry name" value="CLIP"/>
    <property type="match status" value="1"/>
</dbReference>
<dbReference type="InterPro" id="IPR043504">
    <property type="entry name" value="Peptidase_S1_PA_chymotrypsin"/>
</dbReference>
<evidence type="ECO:0000256" key="9">
    <source>
        <dbReference type="ARBA" id="ARBA00052079"/>
    </source>
</evidence>
<dbReference type="GO" id="GO:0006508">
    <property type="term" value="P:proteolysis"/>
    <property type="evidence" value="ECO:0007669"/>
    <property type="project" value="UniProtKB-KW"/>
</dbReference>
<dbReference type="FunFam" id="2.40.10.10:FF:000120">
    <property type="entry name" value="Putative serine protease"/>
    <property type="match status" value="1"/>
</dbReference>
<keyword evidence="5" id="KW-0353">Hemolymph clotting</keyword>
<dbReference type="GO" id="GO:0004252">
    <property type="term" value="F:serine-type endopeptidase activity"/>
    <property type="evidence" value="ECO:0007669"/>
    <property type="project" value="UniProtKB-UniRule"/>
</dbReference>
<dbReference type="InterPro" id="IPR001314">
    <property type="entry name" value="Peptidase_S1A"/>
</dbReference>
<dbReference type="InterPro" id="IPR038565">
    <property type="entry name" value="CLIP_sf"/>
</dbReference>
<comment type="domain">
    <text evidence="11">The clip domain consists of 35-55 residues which are 'knitted' together usually by 3 conserved disulfide bonds forming a clip-like compact structure.</text>
</comment>
<keyword evidence="4 10" id="KW-0378">Hydrolase</keyword>
<evidence type="ECO:0000256" key="4">
    <source>
        <dbReference type="ARBA" id="ARBA00022801"/>
    </source>
</evidence>
<keyword evidence="11" id="KW-0964">Secreted</keyword>
<comment type="subcellular location">
    <subcellularLocation>
        <location evidence="11">Secreted</location>
    </subcellularLocation>
</comment>
<evidence type="ECO:0000256" key="3">
    <source>
        <dbReference type="ARBA" id="ARBA00022729"/>
    </source>
</evidence>
<dbReference type="KEGG" id="soy:115889345"/>
<dbReference type="PRINTS" id="PR00722">
    <property type="entry name" value="CHYMOTRYPSIN"/>
</dbReference>
<proteinExistence type="inferred from homology"/>
<evidence type="ECO:0000259" key="12">
    <source>
        <dbReference type="PROSITE" id="PS50240"/>
    </source>
</evidence>
<dbReference type="PROSITE" id="PS51888">
    <property type="entry name" value="CLIP"/>
    <property type="match status" value="1"/>
</dbReference>
<name>A0A6J2YPA9_SITOR</name>
<evidence type="ECO:0000256" key="10">
    <source>
        <dbReference type="RuleBase" id="RU363034"/>
    </source>
</evidence>
<feature type="chain" id="PRO_5027151873" description="CLIP domain-containing serine protease" evidence="11">
    <location>
        <begin position="23"/>
        <end position="381"/>
    </location>
</feature>
<evidence type="ECO:0000256" key="11">
    <source>
        <dbReference type="RuleBase" id="RU366078"/>
    </source>
</evidence>
<dbReference type="InterPro" id="IPR001254">
    <property type="entry name" value="Trypsin_dom"/>
</dbReference>
<accession>A0A6J2YPA9</accession>
<feature type="domain" description="Clip" evidence="13">
    <location>
        <begin position="30"/>
        <end position="86"/>
    </location>
</feature>
<dbReference type="PANTHER" id="PTHR24256">
    <property type="entry name" value="TRYPTASE-RELATED"/>
    <property type="match status" value="1"/>
</dbReference>
<keyword evidence="6 10" id="KW-0720">Serine protease</keyword>
<keyword evidence="3 11" id="KW-0732">Signal</keyword>
<dbReference type="InParanoid" id="A0A6J2YPA9"/>
<dbReference type="SMART" id="SM00680">
    <property type="entry name" value="CLIP"/>
    <property type="match status" value="1"/>
</dbReference>
<dbReference type="InterPro" id="IPR018114">
    <property type="entry name" value="TRYPSIN_HIS"/>
</dbReference>
<dbReference type="GeneID" id="115889345"/>
<dbReference type="AlphaFoldDB" id="A0A6J2YPA9"/>
<sequence>MFQFSYAIALFCLVLFVNQSYSNWVIDDEGCTTPDRKTGNCIALTNCEPILRVLRTIKRPVSTEVAQKLQAYNCGVDSRRKVKVCCPSESIDLEGTNPLDVSNHRNKNLLPTDCGYIDTDNRIINGENAFLNEFPWMALLSYSGKKSGFKCGGTIINQNYILTAAHCIANLKNSRLVSVRIGEHSIQNETDCELRRKRKIKCNPPAIDLSIEQVIPHPDFNPATFTNDIGLLRVSKMNLQQESTRPVCLPITKTQRTLNYTNIVVTGWGIVNPDTEETADILQKVGLPVTDKATCADIYKQHNIELHNYQLCAGGVRNKDSCPGDSGGPMVVPGVDSNDDAQYVQQGVVSFGPKYCGLPGYPGVYTLVIYYMDWILDTIRP</sequence>
<dbReference type="InterPro" id="IPR033116">
    <property type="entry name" value="TRYPSIN_SER"/>
</dbReference>
<dbReference type="InterPro" id="IPR009003">
    <property type="entry name" value="Peptidase_S1_PA"/>
</dbReference>
<dbReference type="OrthoDB" id="547031at2759"/>
<keyword evidence="7" id="KW-1015">Disulfide bond</keyword>
<dbReference type="GO" id="GO:0005576">
    <property type="term" value="C:extracellular region"/>
    <property type="evidence" value="ECO:0007669"/>
    <property type="project" value="UniProtKB-SubCell"/>
</dbReference>
<protein>
    <recommendedName>
        <fullName evidence="11">CLIP domain-containing serine protease</fullName>
        <ecNumber evidence="10">3.4.21.-</ecNumber>
    </recommendedName>
</protein>
<comment type="catalytic activity">
    <reaction evidence="9">
        <text>Selective cleavage of 103-Arg-|-Ser-104 and 124-Ile-|-Ile-125 bonds in Limulus clotting factor B to form activated factor B. Cleavage of -Pro-Arg-|-Xaa- bonds in synthetic substrates.</text>
        <dbReference type="EC" id="3.4.21.84"/>
    </reaction>
</comment>
<keyword evidence="2 10" id="KW-0645">Protease</keyword>
<dbReference type="Proteomes" id="UP000504635">
    <property type="component" value="Unplaced"/>
</dbReference>
<dbReference type="GO" id="GO:0042381">
    <property type="term" value="P:hemolymph coagulation"/>
    <property type="evidence" value="ECO:0007669"/>
    <property type="project" value="UniProtKB-KW"/>
</dbReference>